<dbReference type="EMBL" id="JBBJBU010000001">
    <property type="protein sequence ID" value="KAK7208310.1"/>
    <property type="molecule type" value="Genomic_DNA"/>
</dbReference>
<evidence type="ECO:0000313" key="2">
    <source>
        <dbReference type="EMBL" id="KAK7208310.1"/>
    </source>
</evidence>
<comment type="caution">
    <text evidence="2">The sequence shown here is derived from an EMBL/GenBank/DDBJ whole genome shotgun (WGS) entry which is preliminary data.</text>
</comment>
<evidence type="ECO:0000256" key="1">
    <source>
        <dbReference type="SAM" id="Phobius"/>
    </source>
</evidence>
<keyword evidence="1" id="KW-0812">Transmembrane</keyword>
<feature type="transmembrane region" description="Helical" evidence="1">
    <location>
        <begin position="138"/>
        <end position="157"/>
    </location>
</feature>
<keyword evidence="1" id="KW-1133">Transmembrane helix</keyword>
<protein>
    <submittedName>
        <fullName evidence="2">Uncharacterized protein</fullName>
    </submittedName>
</protein>
<organism evidence="2 3">
    <name type="scientific">Myxozyma melibiosi</name>
    <dbReference type="NCBI Taxonomy" id="54550"/>
    <lineage>
        <taxon>Eukaryota</taxon>
        <taxon>Fungi</taxon>
        <taxon>Dikarya</taxon>
        <taxon>Ascomycota</taxon>
        <taxon>Saccharomycotina</taxon>
        <taxon>Lipomycetes</taxon>
        <taxon>Lipomycetales</taxon>
        <taxon>Lipomycetaceae</taxon>
        <taxon>Myxozyma</taxon>
    </lineage>
</organism>
<reference evidence="2 3" key="1">
    <citation type="submission" date="2024-03" db="EMBL/GenBank/DDBJ databases">
        <title>Genome-scale model development and genomic sequencing of the oleaginous clade Lipomyces.</title>
        <authorList>
            <consortium name="Lawrence Berkeley National Laboratory"/>
            <person name="Czajka J.J."/>
            <person name="Han Y."/>
            <person name="Kim J."/>
            <person name="Mondo S.J."/>
            <person name="Hofstad B.A."/>
            <person name="Robles A."/>
            <person name="Haridas S."/>
            <person name="Riley R."/>
            <person name="LaButti K."/>
            <person name="Pangilinan J."/>
            <person name="Andreopoulos W."/>
            <person name="Lipzen A."/>
            <person name="Yan J."/>
            <person name="Wang M."/>
            <person name="Ng V."/>
            <person name="Grigoriev I.V."/>
            <person name="Spatafora J.W."/>
            <person name="Magnuson J.K."/>
            <person name="Baker S.E."/>
            <person name="Pomraning K.R."/>
        </authorList>
    </citation>
    <scope>NUCLEOTIDE SEQUENCE [LARGE SCALE GENOMIC DNA]</scope>
    <source>
        <strain evidence="2 3">Phaff 52-87</strain>
    </source>
</reference>
<evidence type="ECO:0000313" key="3">
    <source>
        <dbReference type="Proteomes" id="UP001498771"/>
    </source>
</evidence>
<name>A0ABR1FEM5_9ASCO</name>
<sequence length="330" mass="36558">MNFLRASPARLAMRPASSLLRLPTVAISWQLPLLNSFSTTTCTLLQSTAPSPFNSTGLSSPMKSSVLHTSRSQPLSLPARPKTSGLPVMGLARYYASGPTPTGMFPFKDLFKVLLSMIPLPIRVGLGIFSVAGFVLIAMYPTILLYLPLLLVPYLIYRRRQNILRDRAFRRAWDDLVGETAADTTASRVSAYTSEQLVAMVNDRLHVALRENAEYLRTELGLLNPKQLELGACENIDREVEDVQGQVAITTVLDFGLVSQESMQRVADVQAVIKSAMYEKVWEERPSETTSMKVTVTSNSGKAWEIFGVTHEDDAQHSKVIDIKPKSVRD</sequence>
<keyword evidence="3" id="KW-1185">Reference proteome</keyword>
<accession>A0ABR1FEM5</accession>
<dbReference type="RefSeq" id="XP_064771343.1">
    <property type="nucleotide sequence ID" value="XM_064911825.1"/>
</dbReference>
<proteinExistence type="predicted"/>
<keyword evidence="1" id="KW-0472">Membrane</keyword>
<dbReference type="Proteomes" id="UP001498771">
    <property type="component" value="Unassembled WGS sequence"/>
</dbReference>
<gene>
    <name evidence="2" type="ORF">BZA70DRAFT_273415</name>
</gene>
<dbReference type="GeneID" id="90037337"/>
<feature type="non-terminal residue" evidence="2">
    <location>
        <position position="330"/>
    </location>
</feature>